<dbReference type="AlphaFoldDB" id="A0A1B2DRU9"/>
<sequence>MIIGIDPGTAYVKVVNRNGAFIFNSAIGEWHERRLKNVFGDDDMEWKYNGRLGFAGTIAQFESDYGGSLKGETKANEDAKLRVLLAIHRHSNDVDNAIVVGQPISKHNDEEKKAIKKMLLGKHELTVNGICKKINITRVEVAAECASTGVLEAPTGYYHTADLGGGTFNWATCFNDGKRILFIDRASDTEGFGMGTGKDQDVEPDIAEMTRALITKTANRWGKHNPVRVIGGVADKVAEALQGSYTNVTPYHPLVNGKRVSPTFANAVAFYTFAKEVYGE</sequence>
<dbReference type="SUPFAM" id="SSF53067">
    <property type="entry name" value="Actin-like ATPase domain"/>
    <property type="match status" value="1"/>
</dbReference>
<organism evidence="2">
    <name type="scientific">Paenibacillus sp. BIHB 4019</name>
    <dbReference type="NCBI Taxonomy" id="1870819"/>
    <lineage>
        <taxon>Bacteria</taxon>
        <taxon>Bacillati</taxon>
        <taxon>Bacillota</taxon>
        <taxon>Bacilli</taxon>
        <taxon>Bacillales</taxon>
        <taxon>Paenibacillaceae</taxon>
        <taxon>Paenibacillus</taxon>
    </lineage>
</organism>
<name>A0A1B2DRU9_9BACL</name>
<dbReference type="CDD" id="cd10227">
    <property type="entry name" value="ASKHA_NBD_ParM-like"/>
    <property type="match status" value="1"/>
</dbReference>
<proteinExistence type="predicted"/>
<evidence type="ECO:0000259" key="1">
    <source>
        <dbReference type="Pfam" id="PF17989"/>
    </source>
</evidence>
<protein>
    <recommendedName>
        <fullName evidence="1">Actin-like protein N-terminal domain-containing protein</fullName>
    </recommendedName>
</protein>
<dbReference type="EMBL" id="CP016808">
    <property type="protein sequence ID" value="ANY70427.1"/>
    <property type="molecule type" value="Genomic_DNA"/>
</dbReference>
<dbReference type="InterPro" id="IPR043129">
    <property type="entry name" value="ATPase_NBD"/>
</dbReference>
<dbReference type="Pfam" id="PF17989">
    <property type="entry name" value="ALP_N"/>
    <property type="match status" value="1"/>
</dbReference>
<evidence type="ECO:0000313" key="2">
    <source>
        <dbReference type="EMBL" id="ANY70427.1"/>
    </source>
</evidence>
<dbReference type="Gene3D" id="3.30.420.40">
    <property type="match status" value="1"/>
</dbReference>
<reference evidence="2" key="1">
    <citation type="submission" date="2016-08" db="EMBL/GenBank/DDBJ databases">
        <title>Complete Genome Seqeunce of Paenibacillus sp. BIHB 4019 from tea rhizoplane.</title>
        <authorList>
            <person name="Thakur R."/>
            <person name="Swarnkar M.K."/>
            <person name="Gulati A."/>
        </authorList>
    </citation>
    <scope>NUCLEOTIDE SEQUENCE [LARGE SCALE GENOMIC DNA]</scope>
    <source>
        <strain evidence="2">BIHB4019</strain>
    </source>
</reference>
<feature type="domain" description="Actin-like protein N-terminal" evidence="1">
    <location>
        <begin position="4"/>
        <end position="145"/>
    </location>
</feature>
<gene>
    <name evidence="2" type="ORF">BBD42_30970</name>
</gene>
<dbReference type="InterPro" id="IPR040607">
    <property type="entry name" value="ALP_N"/>
</dbReference>
<accession>A0A1B2DRU9</accession>
<dbReference type="RefSeq" id="WP_099521339.1">
    <property type="nucleotide sequence ID" value="NZ_CP016808.1"/>
</dbReference>